<organism evidence="2 3">
    <name type="scientific">Hydra vulgaris</name>
    <name type="common">Hydra</name>
    <name type="synonym">Hydra attenuata</name>
    <dbReference type="NCBI Taxonomy" id="6087"/>
    <lineage>
        <taxon>Eukaryota</taxon>
        <taxon>Metazoa</taxon>
        <taxon>Cnidaria</taxon>
        <taxon>Hydrozoa</taxon>
        <taxon>Hydroidolina</taxon>
        <taxon>Anthoathecata</taxon>
        <taxon>Aplanulata</taxon>
        <taxon>Hydridae</taxon>
        <taxon>Hydra</taxon>
    </lineage>
</organism>
<dbReference type="PANTHER" id="PTHR46167">
    <property type="entry name" value="N-LYSINE METHYLTRANSFERASE KMT5A"/>
    <property type="match status" value="1"/>
</dbReference>
<protein>
    <submittedName>
        <fullName evidence="3">Uncharacterized protein LOC136074851</fullName>
    </submittedName>
</protein>
<dbReference type="InterPro" id="IPR046341">
    <property type="entry name" value="SET_dom_sf"/>
</dbReference>
<dbReference type="Gene3D" id="2.170.270.10">
    <property type="entry name" value="SET domain"/>
    <property type="match status" value="1"/>
</dbReference>
<dbReference type="SUPFAM" id="SSF82199">
    <property type="entry name" value="SET domain"/>
    <property type="match status" value="1"/>
</dbReference>
<evidence type="ECO:0000313" key="3">
    <source>
        <dbReference type="RefSeq" id="XP_065643165.1"/>
    </source>
</evidence>
<proteinExistence type="predicted"/>
<reference evidence="2" key="1">
    <citation type="submission" date="2025-05" db="UniProtKB">
        <authorList>
            <consortium name="RefSeq"/>
        </authorList>
    </citation>
    <scope>NUCLEOTIDE SEQUENCE [LARGE SCALE GENOMIC DNA]</scope>
</reference>
<dbReference type="PROSITE" id="PS50280">
    <property type="entry name" value="SET"/>
    <property type="match status" value="1"/>
</dbReference>
<reference evidence="3" key="2">
    <citation type="submission" date="2025-08" db="UniProtKB">
        <authorList>
            <consortium name="RefSeq"/>
        </authorList>
    </citation>
    <scope>IDENTIFICATION</scope>
</reference>
<dbReference type="Proteomes" id="UP001652625">
    <property type="component" value="Chromosome 01"/>
</dbReference>
<dbReference type="RefSeq" id="XP_065643165.1">
    <property type="nucleotide sequence ID" value="XM_065787093.1"/>
</dbReference>
<feature type="domain" description="SET" evidence="1">
    <location>
        <begin position="33"/>
        <end position="157"/>
    </location>
</feature>
<gene>
    <name evidence="3" type="primary">LOC136074851</name>
</gene>
<evidence type="ECO:0000259" key="1">
    <source>
        <dbReference type="PROSITE" id="PS50280"/>
    </source>
</evidence>
<dbReference type="PANTHER" id="PTHR46167:SF1">
    <property type="entry name" value="N-LYSINE METHYLTRANSFERASE KMT5A"/>
    <property type="match status" value="1"/>
</dbReference>
<dbReference type="InterPro" id="IPR001214">
    <property type="entry name" value="SET_dom"/>
</dbReference>
<keyword evidence="2" id="KW-1185">Reference proteome</keyword>
<dbReference type="Pfam" id="PF00856">
    <property type="entry name" value="SET"/>
    <property type="match status" value="1"/>
</dbReference>
<dbReference type="SMART" id="SM00317">
    <property type="entry name" value="SET"/>
    <property type="match status" value="1"/>
</dbReference>
<dbReference type="InterPro" id="IPR051760">
    <property type="entry name" value="KMT5A"/>
</dbReference>
<sequence>MASCDKRKKTPYPKRSQKLSDHAKIIDACKQDECNNFTKTFIDGNIGFGVFTRKSFEANEILLEYKGDIISRKEALVRHAKYSQKGMGCFIYDVDIKSDKMSIDATHSSGFGKYVNDAHEKFANCRPKTFILNNVLHLFFFAKVFLPVGIELRYDYGDSKNQEWRQLKNYARPFTLDEIRESLYVGKTLQKKVVVTASEILSTFADKGSCKKKSVEENNLLNISSNLSTYIDVNVVSHPPSKIKIPQLVARKDIGENMKSYANLPETTAIVSNVDIFVSANNATDDIDLTNRCMKNVVTKNFVLNVTDSLPSSSHDIHFMDKCLENLPAEANNLKDSLIEVVTSSPSISVDTGCKRKRTFFHSKKKCPVCGYLFLKLPFHLREVHFWSNESSLAAVNQFRLRKKTVLKEHTKNKSSHYTKICPIDGCYSVTKNIGEHLKGKKHNLKPSVEYYALLKQACHFDASVLPLKTTVSPKKNYGVIKKDSKKKVLYYQSLDSMSTGPSTNVNFDE</sequence>
<accession>A0ABM4B2Y4</accession>
<name>A0ABM4B2Y4_HYDVU</name>
<evidence type="ECO:0000313" key="2">
    <source>
        <dbReference type="Proteomes" id="UP001652625"/>
    </source>
</evidence>
<dbReference type="GeneID" id="136074851"/>